<feature type="transmembrane region" description="Helical" evidence="1">
    <location>
        <begin position="303"/>
        <end position="329"/>
    </location>
</feature>
<feature type="transmembrane region" description="Helical" evidence="1">
    <location>
        <begin position="349"/>
        <end position="372"/>
    </location>
</feature>
<dbReference type="EMBL" id="JAGYPJ010000001">
    <property type="protein sequence ID" value="MBS4201721.1"/>
    <property type="molecule type" value="Genomic_DNA"/>
</dbReference>
<dbReference type="RefSeq" id="WP_213112164.1">
    <property type="nucleotide sequence ID" value="NZ_JAGYPJ010000001.1"/>
</dbReference>
<keyword evidence="1" id="KW-1133">Transmembrane helix</keyword>
<accession>A0A942TRU6</accession>
<sequence>MPDWSYHTIFKPILHKFSPSFSREFIHRGMSLLSSTLIGEAFIEFLGHMSPSKKLGKQIFGVHINSPVGLSGKIDPQLSGLKAFQNLGFGFLEIGPVSISGSEKKEGLYIDQEQKQIYGFNNVSMKLSTVKEHLHSLKKKKIPFFIRVEGTFQEIKHICEELLPYSDGFILNSNVFDSANQYKHFKEQISEPLIFSCSTEDMTAIEKLRNYDPSGILLEECSTPDKVIDSLKTIRRSFDSDLPIITLSRIREPFDAVTLLDNGVSLIMLGYDYVFAGPGLPKRINEAYSNRLPEESVMVTGWLWYWLFGLAITIAGFIALFFSMTAIILPYDESFLGIMRMDIFDFNPAILYFMAHDRMTLSGTMISGGIIYMQLARYGIRYGLHWARKAVNVAGMIGFLGIFLFIGYGYFDWLHGLFWLILLPLFIFGYLKSKNAYTAPTSTNLFNHPSWKLSLIGQLSFVILGAALSLGGIVISVIGASTIFVPTDLSYLCLTPEMLNEFNERLIPVIAHDRAGFGSALLSVGLLVLMLALWGIREGESWVWWTFTVGAIPAFLSGIVTHFIIGYTDFVHLLPAYIAVALYMIGIICTAPFLIKRRKK</sequence>
<dbReference type="InterPro" id="IPR013785">
    <property type="entry name" value="Aldolase_TIM"/>
</dbReference>
<reference evidence="2 3" key="1">
    <citation type="submission" date="2021-05" db="EMBL/GenBank/DDBJ databases">
        <title>Novel Bacillus species.</title>
        <authorList>
            <person name="Liu G."/>
        </authorList>
    </citation>
    <scope>NUCLEOTIDE SEQUENCE [LARGE SCALE GENOMIC DNA]</scope>
    <source>
        <strain evidence="2 3">FJAT-49732</strain>
    </source>
</reference>
<gene>
    <name evidence="2" type="ORF">KHA93_19130</name>
</gene>
<proteinExistence type="predicted"/>
<feature type="transmembrane region" description="Helical" evidence="1">
    <location>
        <begin position="515"/>
        <end position="536"/>
    </location>
</feature>
<organism evidence="2 3">
    <name type="scientific">Lederbergia citrisecunda</name>
    <dbReference type="NCBI Taxonomy" id="2833583"/>
    <lineage>
        <taxon>Bacteria</taxon>
        <taxon>Bacillati</taxon>
        <taxon>Bacillota</taxon>
        <taxon>Bacilli</taxon>
        <taxon>Bacillales</taxon>
        <taxon>Bacillaceae</taxon>
        <taxon>Lederbergia</taxon>
    </lineage>
</organism>
<feature type="transmembrane region" description="Helical" evidence="1">
    <location>
        <begin position="393"/>
        <end position="411"/>
    </location>
</feature>
<name>A0A942TRU6_9BACI</name>
<evidence type="ECO:0000313" key="3">
    <source>
        <dbReference type="Proteomes" id="UP000682713"/>
    </source>
</evidence>
<dbReference type="AlphaFoldDB" id="A0A942TRU6"/>
<feature type="transmembrane region" description="Helical" evidence="1">
    <location>
        <begin position="543"/>
        <end position="568"/>
    </location>
</feature>
<feature type="transmembrane region" description="Helical" evidence="1">
    <location>
        <begin position="417"/>
        <end position="433"/>
    </location>
</feature>
<feature type="transmembrane region" description="Helical" evidence="1">
    <location>
        <begin position="574"/>
        <end position="595"/>
    </location>
</feature>
<dbReference type="Gene3D" id="3.20.20.70">
    <property type="entry name" value="Aldolase class I"/>
    <property type="match status" value="1"/>
</dbReference>
<protein>
    <submittedName>
        <fullName evidence="2">Dihydroorotate dehydrogenase</fullName>
    </submittedName>
</protein>
<keyword evidence="1" id="KW-0812">Transmembrane</keyword>
<evidence type="ECO:0000256" key="1">
    <source>
        <dbReference type="SAM" id="Phobius"/>
    </source>
</evidence>
<keyword evidence="1" id="KW-0472">Membrane</keyword>
<feature type="transmembrane region" description="Helical" evidence="1">
    <location>
        <begin position="453"/>
        <end position="485"/>
    </location>
</feature>
<evidence type="ECO:0000313" key="2">
    <source>
        <dbReference type="EMBL" id="MBS4201721.1"/>
    </source>
</evidence>
<dbReference type="SUPFAM" id="SSF51395">
    <property type="entry name" value="FMN-linked oxidoreductases"/>
    <property type="match status" value="1"/>
</dbReference>
<comment type="caution">
    <text evidence="2">The sequence shown here is derived from an EMBL/GenBank/DDBJ whole genome shotgun (WGS) entry which is preliminary data.</text>
</comment>
<dbReference type="Proteomes" id="UP000682713">
    <property type="component" value="Unassembled WGS sequence"/>
</dbReference>
<keyword evidence="3" id="KW-1185">Reference proteome</keyword>